<evidence type="ECO:0000256" key="1">
    <source>
        <dbReference type="ARBA" id="ARBA00009477"/>
    </source>
</evidence>
<dbReference type="InterPro" id="IPR058627">
    <property type="entry name" value="MdtA-like_C"/>
</dbReference>
<dbReference type="FunFam" id="2.40.30.170:FF:000010">
    <property type="entry name" value="Efflux RND transporter periplasmic adaptor subunit"/>
    <property type="match status" value="1"/>
</dbReference>
<dbReference type="SUPFAM" id="SSF111369">
    <property type="entry name" value="HlyD-like secretion proteins"/>
    <property type="match status" value="1"/>
</dbReference>
<dbReference type="PANTHER" id="PTHR30469:SF15">
    <property type="entry name" value="HLYD FAMILY OF SECRETION PROTEINS"/>
    <property type="match status" value="1"/>
</dbReference>
<dbReference type="GO" id="GO:1990281">
    <property type="term" value="C:efflux pump complex"/>
    <property type="evidence" value="ECO:0007669"/>
    <property type="project" value="TreeGrafter"/>
</dbReference>
<dbReference type="Gene3D" id="2.40.420.20">
    <property type="match status" value="1"/>
</dbReference>
<dbReference type="Pfam" id="PF25954">
    <property type="entry name" value="Beta-barrel_RND_2"/>
    <property type="match status" value="1"/>
</dbReference>
<proteinExistence type="inferred from homology"/>
<dbReference type="Pfam" id="PF25967">
    <property type="entry name" value="RND-MFP_C"/>
    <property type="match status" value="1"/>
</dbReference>
<keyword evidence="3" id="KW-0732">Signal</keyword>
<accession>A0A8J7SAR2</accession>
<name>A0A8J7SAR2_9BACT</name>
<dbReference type="NCBIfam" id="TIGR01730">
    <property type="entry name" value="RND_mfp"/>
    <property type="match status" value="1"/>
</dbReference>
<dbReference type="PANTHER" id="PTHR30469">
    <property type="entry name" value="MULTIDRUG RESISTANCE PROTEIN MDTA"/>
    <property type="match status" value="1"/>
</dbReference>
<evidence type="ECO:0000256" key="2">
    <source>
        <dbReference type="SAM" id="Coils"/>
    </source>
</evidence>
<organism evidence="6 7">
    <name type="scientific">Natronogracilivirga saccharolytica</name>
    <dbReference type="NCBI Taxonomy" id="2812953"/>
    <lineage>
        <taxon>Bacteria</taxon>
        <taxon>Pseudomonadati</taxon>
        <taxon>Balneolota</taxon>
        <taxon>Balneolia</taxon>
        <taxon>Balneolales</taxon>
        <taxon>Cyclonatronaceae</taxon>
        <taxon>Natronogracilivirga</taxon>
    </lineage>
</organism>
<dbReference type="InterPro" id="IPR058792">
    <property type="entry name" value="Beta-barrel_RND_2"/>
</dbReference>
<evidence type="ECO:0000259" key="5">
    <source>
        <dbReference type="Pfam" id="PF25967"/>
    </source>
</evidence>
<comment type="similarity">
    <text evidence="1">Belongs to the membrane fusion protein (MFP) (TC 8.A.1) family.</text>
</comment>
<feature type="coiled-coil region" evidence="2">
    <location>
        <begin position="134"/>
        <end position="161"/>
    </location>
</feature>
<protein>
    <submittedName>
        <fullName evidence="6">Efflux RND transporter periplasmic adaptor subunit</fullName>
    </submittedName>
</protein>
<dbReference type="GO" id="GO:0015562">
    <property type="term" value="F:efflux transmembrane transporter activity"/>
    <property type="evidence" value="ECO:0007669"/>
    <property type="project" value="TreeGrafter"/>
</dbReference>
<feature type="chain" id="PRO_5035222296" evidence="3">
    <location>
        <begin position="20"/>
        <end position="358"/>
    </location>
</feature>
<dbReference type="AlphaFoldDB" id="A0A8J7SAR2"/>
<keyword evidence="2" id="KW-0175">Coiled coil</keyword>
<feature type="signal peptide" evidence="3">
    <location>
        <begin position="1"/>
        <end position="19"/>
    </location>
</feature>
<comment type="caution">
    <text evidence="6">The sequence shown here is derived from an EMBL/GenBank/DDBJ whole genome shotgun (WGS) entry which is preliminary data.</text>
</comment>
<dbReference type="RefSeq" id="WP_210513056.1">
    <property type="nucleotide sequence ID" value="NZ_JAFIDN010000012.1"/>
</dbReference>
<evidence type="ECO:0000313" key="6">
    <source>
        <dbReference type="EMBL" id="MBP3193598.1"/>
    </source>
</evidence>
<sequence length="358" mass="39946">MKALKYVTPLLLFSFVLSACDQNGDENNNEQQRAREVVVEVLDVDPRAFEERVRVTGTVEALEDATISAEVSGRVHTIAERGTTVERGSELVSLDDRVVRSSLEMARANFEFAEDALARQEPLLRDSIISTLEFNQARSQRDQAKSQLEQAEKQLGDSRIQAPFRGRVEERMVKSGELVNPGMPVLRLVNTDKVRINAGVPERYINDIDEGAAVTISLGTYGREELKSTIRYAGSVIVPETRTFPVEVVMENTGRLLKPEMTVNLSIVRDFWDDALVVPRTALVRDEDGLRLFVTTEDENGRKKAEARRVRTGAASGSLIVIEEGIEPGDQVIVTGQTNVSDGDLLRIQNTRTYDHYK</sequence>
<gene>
    <name evidence="6" type="ORF">NATSA_13055</name>
</gene>
<dbReference type="Gene3D" id="2.40.30.170">
    <property type="match status" value="1"/>
</dbReference>
<dbReference type="Gene3D" id="2.40.50.100">
    <property type="match status" value="1"/>
</dbReference>
<evidence type="ECO:0000256" key="3">
    <source>
        <dbReference type="SAM" id="SignalP"/>
    </source>
</evidence>
<dbReference type="EMBL" id="JAFIDN010000012">
    <property type="protein sequence ID" value="MBP3193598.1"/>
    <property type="molecule type" value="Genomic_DNA"/>
</dbReference>
<evidence type="ECO:0000259" key="4">
    <source>
        <dbReference type="Pfam" id="PF25954"/>
    </source>
</evidence>
<evidence type="ECO:0000313" key="7">
    <source>
        <dbReference type="Proteomes" id="UP000673975"/>
    </source>
</evidence>
<keyword evidence="7" id="KW-1185">Reference proteome</keyword>
<dbReference type="InterPro" id="IPR006143">
    <property type="entry name" value="RND_pump_MFP"/>
</dbReference>
<dbReference type="PROSITE" id="PS51257">
    <property type="entry name" value="PROKAR_LIPOPROTEIN"/>
    <property type="match status" value="1"/>
</dbReference>
<dbReference type="Proteomes" id="UP000673975">
    <property type="component" value="Unassembled WGS sequence"/>
</dbReference>
<feature type="domain" description="Multidrug resistance protein MdtA-like C-terminal permuted SH3" evidence="5">
    <location>
        <begin position="274"/>
        <end position="336"/>
    </location>
</feature>
<feature type="domain" description="CusB-like beta-barrel" evidence="4">
    <location>
        <begin position="196"/>
        <end position="267"/>
    </location>
</feature>
<dbReference type="Gene3D" id="1.10.287.470">
    <property type="entry name" value="Helix hairpin bin"/>
    <property type="match status" value="1"/>
</dbReference>
<reference evidence="6" key="1">
    <citation type="submission" date="2021-02" db="EMBL/GenBank/DDBJ databases">
        <title>Natronogracilivirga saccharolytica gen. nov. sp. nov. a new anaerobic, haloalkiliphilic carbohydrate-fermenting bacterium from soda lake and proposing of Cyclonatronumiaceae fam. nov. in the phylum Balneolaeota.</title>
        <authorList>
            <person name="Zhilina T.N."/>
            <person name="Sorokin D.Y."/>
            <person name="Zavarzina D.G."/>
            <person name="Toshchakov S.V."/>
            <person name="Kublanov I.V."/>
        </authorList>
    </citation>
    <scope>NUCLEOTIDE SEQUENCE</scope>
    <source>
        <strain evidence="6">Z-1702</strain>
    </source>
</reference>